<keyword evidence="3" id="KW-0862">Zinc</keyword>
<keyword evidence="8" id="KW-0539">Nucleus</keyword>
<organism evidence="10 11">
    <name type="scientific">Pristionchus fissidentatus</name>
    <dbReference type="NCBI Taxonomy" id="1538716"/>
    <lineage>
        <taxon>Eukaryota</taxon>
        <taxon>Metazoa</taxon>
        <taxon>Ecdysozoa</taxon>
        <taxon>Nematoda</taxon>
        <taxon>Chromadorea</taxon>
        <taxon>Rhabditida</taxon>
        <taxon>Rhabditina</taxon>
        <taxon>Diplogasteromorpha</taxon>
        <taxon>Diplogasteroidea</taxon>
        <taxon>Neodiplogasteridae</taxon>
        <taxon>Pristionchus</taxon>
    </lineage>
</organism>
<evidence type="ECO:0000256" key="2">
    <source>
        <dbReference type="ARBA" id="ARBA00022771"/>
    </source>
</evidence>
<keyword evidence="5" id="KW-0238">DNA-binding</keyword>
<dbReference type="InterPro" id="IPR035500">
    <property type="entry name" value="NHR-like_dom_sf"/>
</dbReference>
<keyword evidence="2" id="KW-0863">Zinc-finger</keyword>
<feature type="non-terminal residue" evidence="10">
    <location>
        <position position="1"/>
    </location>
</feature>
<evidence type="ECO:0000313" key="11">
    <source>
        <dbReference type="Proteomes" id="UP001432322"/>
    </source>
</evidence>
<gene>
    <name evidence="10" type="ORF">PFISCL1PPCAC_14433</name>
</gene>
<dbReference type="SUPFAM" id="SSF57716">
    <property type="entry name" value="Glucocorticoid receptor-like (DNA-binding domain)"/>
    <property type="match status" value="1"/>
</dbReference>
<sequence length="235" mass="27554">VRCLVCGRETPDTHMGMDVCRACEVFYKRNKPVEETLYCIEGNRTCTEFQKGNYSCRLCRFDRFNEVMKSCTEVNNEVAILPRCSIDVPSISIPLQVNELSIVERVREYYIKLSTIRRNNELAFRGVQLDPYKAEKEEYAVTPCTFRVMNESVRIMLSTLFDFANALFPEFKGFPIEDKWILVRNFQNSFHCLETHMRSQRIFSTDSGKYFVTYTTFLSTDASRVYFSDCLNQEH</sequence>
<dbReference type="PROSITE" id="PS51030">
    <property type="entry name" value="NUCLEAR_REC_DBD_2"/>
    <property type="match status" value="1"/>
</dbReference>
<dbReference type="EMBL" id="BTSY01000004">
    <property type="protein sequence ID" value="GMT23136.1"/>
    <property type="molecule type" value="Genomic_DNA"/>
</dbReference>
<dbReference type="AlphaFoldDB" id="A0AAV5VX86"/>
<accession>A0AAV5VX86</accession>
<keyword evidence="1" id="KW-0479">Metal-binding</keyword>
<evidence type="ECO:0000256" key="7">
    <source>
        <dbReference type="ARBA" id="ARBA00023170"/>
    </source>
</evidence>
<evidence type="ECO:0000256" key="4">
    <source>
        <dbReference type="ARBA" id="ARBA00023015"/>
    </source>
</evidence>
<dbReference type="GO" id="GO:0008270">
    <property type="term" value="F:zinc ion binding"/>
    <property type="evidence" value="ECO:0007669"/>
    <property type="project" value="UniProtKB-KW"/>
</dbReference>
<comment type="caution">
    <text evidence="10">The sequence shown here is derived from an EMBL/GenBank/DDBJ whole genome shotgun (WGS) entry which is preliminary data.</text>
</comment>
<evidence type="ECO:0000256" key="6">
    <source>
        <dbReference type="ARBA" id="ARBA00023163"/>
    </source>
</evidence>
<feature type="domain" description="Nuclear receptor" evidence="9">
    <location>
        <begin position="1"/>
        <end position="76"/>
    </location>
</feature>
<protein>
    <recommendedName>
        <fullName evidence="9">Nuclear receptor domain-containing protein</fullName>
    </recommendedName>
</protein>
<dbReference type="PANTHER" id="PTHR46011:SF6">
    <property type="entry name" value="HIGH ZINC ACTIVATED NUCLEAR RECEPTOR PROTEIN"/>
    <property type="match status" value="1"/>
</dbReference>
<reference evidence="10" key="1">
    <citation type="submission" date="2023-10" db="EMBL/GenBank/DDBJ databases">
        <title>Genome assembly of Pristionchus species.</title>
        <authorList>
            <person name="Yoshida K."/>
            <person name="Sommer R.J."/>
        </authorList>
    </citation>
    <scope>NUCLEOTIDE SEQUENCE</scope>
    <source>
        <strain evidence="10">RS5133</strain>
    </source>
</reference>
<dbReference type="Pfam" id="PF00105">
    <property type="entry name" value="zf-C4"/>
    <property type="match status" value="1"/>
</dbReference>
<dbReference type="PANTHER" id="PTHR46011">
    <property type="entry name" value="NUCLEAR HORMONE RECEPTOR FAMILY MEMBER NHR-86-RELATED"/>
    <property type="match status" value="1"/>
</dbReference>
<dbReference type="InterPro" id="IPR001628">
    <property type="entry name" value="Znf_hrmn_rcpt"/>
</dbReference>
<evidence type="ECO:0000313" key="10">
    <source>
        <dbReference type="EMBL" id="GMT23136.1"/>
    </source>
</evidence>
<dbReference type="SUPFAM" id="SSF48508">
    <property type="entry name" value="Nuclear receptor ligand-binding domain"/>
    <property type="match status" value="1"/>
</dbReference>
<evidence type="ECO:0000256" key="5">
    <source>
        <dbReference type="ARBA" id="ARBA00023125"/>
    </source>
</evidence>
<keyword evidence="4" id="KW-0805">Transcription regulation</keyword>
<proteinExistence type="predicted"/>
<evidence type="ECO:0000256" key="3">
    <source>
        <dbReference type="ARBA" id="ARBA00022833"/>
    </source>
</evidence>
<feature type="non-terminal residue" evidence="10">
    <location>
        <position position="235"/>
    </location>
</feature>
<evidence type="ECO:0000256" key="8">
    <source>
        <dbReference type="ARBA" id="ARBA00023242"/>
    </source>
</evidence>
<dbReference type="GO" id="GO:0043565">
    <property type="term" value="F:sequence-specific DNA binding"/>
    <property type="evidence" value="ECO:0007669"/>
    <property type="project" value="InterPro"/>
</dbReference>
<dbReference type="GO" id="GO:0005634">
    <property type="term" value="C:nucleus"/>
    <property type="evidence" value="ECO:0007669"/>
    <property type="project" value="TreeGrafter"/>
</dbReference>
<keyword evidence="7" id="KW-0675">Receptor</keyword>
<dbReference type="InterPro" id="IPR013088">
    <property type="entry name" value="Znf_NHR/GATA"/>
</dbReference>
<evidence type="ECO:0000256" key="1">
    <source>
        <dbReference type="ARBA" id="ARBA00022723"/>
    </source>
</evidence>
<dbReference type="Proteomes" id="UP001432322">
    <property type="component" value="Unassembled WGS sequence"/>
</dbReference>
<dbReference type="GO" id="GO:0003700">
    <property type="term" value="F:DNA-binding transcription factor activity"/>
    <property type="evidence" value="ECO:0007669"/>
    <property type="project" value="InterPro"/>
</dbReference>
<keyword evidence="6" id="KW-0804">Transcription</keyword>
<evidence type="ECO:0000259" key="9">
    <source>
        <dbReference type="PROSITE" id="PS51030"/>
    </source>
</evidence>
<keyword evidence="11" id="KW-1185">Reference proteome</keyword>
<dbReference type="Gene3D" id="3.30.50.10">
    <property type="entry name" value="Erythroid Transcription Factor GATA-1, subunit A"/>
    <property type="match status" value="1"/>
</dbReference>
<name>A0AAV5VX86_9BILA</name>